<reference evidence="3" key="1">
    <citation type="submission" date="2013-01" db="EMBL/GenBank/DDBJ databases">
        <title>Draft Genome Sequence of a Mulberry Tree, Morus notabilis C.K. Schneid.</title>
        <authorList>
            <person name="He N."/>
            <person name="Zhao S."/>
        </authorList>
    </citation>
    <scope>NUCLEOTIDE SEQUENCE</scope>
</reference>
<name>W9QEZ0_9ROSA</name>
<dbReference type="EMBL" id="KE343506">
    <property type="protein sequence ID" value="EXB31404.1"/>
    <property type="molecule type" value="Genomic_DNA"/>
</dbReference>
<evidence type="ECO:0000313" key="2">
    <source>
        <dbReference type="EMBL" id="EXB31404.1"/>
    </source>
</evidence>
<protein>
    <submittedName>
        <fullName evidence="2">Uncharacterized protein</fullName>
    </submittedName>
</protein>
<dbReference type="AlphaFoldDB" id="W9QEZ0"/>
<evidence type="ECO:0000313" key="3">
    <source>
        <dbReference type="Proteomes" id="UP000030645"/>
    </source>
</evidence>
<organism evidence="2 3">
    <name type="scientific">Morus notabilis</name>
    <dbReference type="NCBI Taxonomy" id="981085"/>
    <lineage>
        <taxon>Eukaryota</taxon>
        <taxon>Viridiplantae</taxon>
        <taxon>Streptophyta</taxon>
        <taxon>Embryophyta</taxon>
        <taxon>Tracheophyta</taxon>
        <taxon>Spermatophyta</taxon>
        <taxon>Magnoliopsida</taxon>
        <taxon>eudicotyledons</taxon>
        <taxon>Gunneridae</taxon>
        <taxon>Pentapetalae</taxon>
        <taxon>rosids</taxon>
        <taxon>fabids</taxon>
        <taxon>Rosales</taxon>
        <taxon>Moraceae</taxon>
        <taxon>Moreae</taxon>
        <taxon>Morus</taxon>
    </lineage>
</organism>
<feature type="transmembrane region" description="Helical" evidence="1">
    <location>
        <begin position="6"/>
        <end position="24"/>
    </location>
</feature>
<dbReference type="Proteomes" id="UP000030645">
    <property type="component" value="Unassembled WGS sequence"/>
</dbReference>
<evidence type="ECO:0000256" key="1">
    <source>
        <dbReference type="SAM" id="Phobius"/>
    </source>
</evidence>
<accession>W9QEZ0</accession>
<keyword evidence="3" id="KW-1185">Reference proteome</keyword>
<gene>
    <name evidence="2" type="ORF">L484_014831</name>
</gene>
<sequence length="75" mass="8383">MVLRYVIVVFPTGFECLALLVVVLEVAGCSYRPPGVECHLFRLSFSLTLLPTAPHIDDVMSEGERRPVWFASAPY</sequence>
<keyword evidence="1" id="KW-1133">Transmembrane helix</keyword>
<keyword evidence="1" id="KW-0472">Membrane</keyword>
<keyword evidence="1" id="KW-0812">Transmembrane</keyword>
<proteinExistence type="predicted"/>